<keyword evidence="1" id="KW-0472">Membrane</keyword>
<keyword evidence="1" id="KW-1133">Transmembrane helix</keyword>
<dbReference type="Proteomes" id="UP000321129">
    <property type="component" value="Unassembled WGS sequence"/>
</dbReference>
<accession>A0A5C6UK16</accession>
<name>A0A5C6UK16_9SPHN</name>
<evidence type="ECO:0000256" key="1">
    <source>
        <dbReference type="SAM" id="Phobius"/>
    </source>
</evidence>
<dbReference type="AlphaFoldDB" id="A0A5C6UK16"/>
<keyword evidence="1" id="KW-0812">Transmembrane</keyword>
<evidence type="ECO:0000313" key="3">
    <source>
        <dbReference type="Proteomes" id="UP000321129"/>
    </source>
</evidence>
<protein>
    <submittedName>
        <fullName evidence="2">Uncharacterized protein</fullName>
    </submittedName>
</protein>
<dbReference type="RefSeq" id="WP_147121180.1">
    <property type="nucleotide sequence ID" value="NZ_VOPY01000001.1"/>
</dbReference>
<proteinExistence type="predicted"/>
<feature type="transmembrane region" description="Helical" evidence="1">
    <location>
        <begin position="25"/>
        <end position="46"/>
    </location>
</feature>
<dbReference type="OrthoDB" id="7391871at2"/>
<comment type="caution">
    <text evidence="2">The sequence shown here is derived from an EMBL/GenBank/DDBJ whole genome shotgun (WGS) entry which is preliminary data.</text>
</comment>
<dbReference type="EMBL" id="VOPY01000001">
    <property type="protein sequence ID" value="TXC73343.1"/>
    <property type="molecule type" value="Genomic_DNA"/>
</dbReference>
<reference evidence="2 3" key="1">
    <citation type="submission" date="2019-08" db="EMBL/GenBank/DDBJ databases">
        <title>Sphingorhabdus soil sp. nov., isolated from arctic soil.</title>
        <authorList>
            <person name="Liu Y."/>
        </authorList>
    </citation>
    <scope>NUCLEOTIDE SEQUENCE [LARGE SCALE GENOMIC DNA]</scope>
    <source>
        <strain evidence="2 3">D-2Q-5-6</strain>
    </source>
</reference>
<organism evidence="2 3">
    <name type="scientific">Flavisphingopyxis soli</name>
    <dbReference type="NCBI Taxonomy" id="2601267"/>
    <lineage>
        <taxon>Bacteria</taxon>
        <taxon>Pseudomonadati</taxon>
        <taxon>Pseudomonadota</taxon>
        <taxon>Alphaproteobacteria</taxon>
        <taxon>Sphingomonadales</taxon>
        <taxon>Sphingopyxidaceae</taxon>
        <taxon>Flavisphingopyxis</taxon>
    </lineage>
</organism>
<sequence length="147" mass="16672">MKMPDVTGGFADLWNYLKIDRPHRIPAMGVAIVLPIVIIYLFAYAMQPEPDTTAKIVYIENWTTDRSEQEIRREWLERAKATNARHARNREAYKRLADSLGVEYDSTEADHDSAATEAMDPETMAKAQLDAAEKFSRQRDAAAAKAK</sequence>
<evidence type="ECO:0000313" key="2">
    <source>
        <dbReference type="EMBL" id="TXC73343.1"/>
    </source>
</evidence>
<gene>
    <name evidence="2" type="ORF">FSZ31_00830</name>
</gene>
<keyword evidence="3" id="KW-1185">Reference proteome</keyword>